<proteinExistence type="predicted"/>
<protein>
    <submittedName>
        <fullName evidence="1">Gas vesicle protein</fullName>
    </submittedName>
</protein>
<gene>
    <name evidence="1" type="ORF">VR44_20950</name>
</gene>
<dbReference type="Proteomes" id="UP000033551">
    <property type="component" value="Unassembled WGS sequence"/>
</dbReference>
<name>A0A0F4JB71_9ACTN</name>
<organism evidence="1 2">
    <name type="scientific">Streptomyces katrae</name>
    <dbReference type="NCBI Taxonomy" id="68223"/>
    <lineage>
        <taxon>Bacteria</taxon>
        <taxon>Bacillati</taxon>
        <taxon>Actinomycetota</taxon>
        <taxon>Actinomycetes</taxon>
        <taxon>Kitasatosporales</taxon>
        <taxon>Streptomycetaceae</taxon>
        <taxon>Streptomyces</taxon>
    </lineage>
</organism>
<comment type="caution">
    <text evidence="1">The sequence shown here is derived from an EMBL/GenBank/DDBJ whole genome shotgun (WGS) entry which is preliminary data.</text>
</comment>
<evidence type="ECO:0000313" key="1">
    <source>
        <dbReference type="EMBL" id="KJY30236.1"/>
    </source>
</evidence>
<accession>A0A0F4JB71</accession>
<evidence type="ECO:0000313" key="2">
    <source>
        <dbReference type="Proteomes" id="UP000033551"/>
    </source>
</evidence>
<dbReference type="AlphaFoldDB" id="A0A0F4JB71"/>
<dbReference type="InterPro" id="IPR007804">
    <property type="entry name" value="GvpG"/>
</dbReference>
<reference evidence="1 2" key="1">
    <citation type="submission" date="2015-02" db="EMBL/GenBank/DDBJ databases">
        <authorList>
            <person name="Ju K.-S."/>
            <person name="Doroghazi J.R."/>
            <person name="Metcalf W."/>
        </authorList>
    </citation>
    <scope>NUCLEOTIDE SEQUENCE [LARGE SCALE GENOMIC DNA]</scope>
    <source>
        <strain evidence="1 2">NRRL ISP-5550</strain>
    </source>
</reference>
<dbReference type="PATRIC" id="fig|68223.7.peg.8920"/>
<sequence>MGLLTALVTAPLLPVRVALWVAERVAEEAEAVYYDPGPVRAALAELEHRLVEGEIDEETFDREEDALLDRLEEIEEFRRSGR</sequence>
<dbReference type="STRING" id="68223.GCA_002028425_00411"/>
<dbReference type="Pfam" id="PF05120">
    <property type="entry name" value="GvpG"/>
    <property type="match status" value="1"/>
</dbReference>
<dbReference type="EMBL" id="JZWV01000581">
    <property type="protein sequence ID" value="KJY30236.1"/>
    <property type="molecule type" value="Genomic_DNA"/>
</dbReference>
<dbReference type="RefSeq" id="WP_045949091.1">
    <property type="nucleotide sequence ID" value="NZ_JZWV01000581.1"/>
</dbReference>
<keyword evidence="2" id="KW-1185">Reference proteome</keyword>